<dbReference type="AlphaFoldDB" id="A0A3P9LIK4"/>
<reference evidence="5 6" key="2">
    <citation type="submission" date="2017-04" db="EMBL/GenBank/DDBJ databases">
        <title>CpG methylation of centromeres and impact of large insertions on vertebrate speciation.</title>
        <authorList>
            <person name="Ichikawa K."/>
            <person name="Yoshimura J."/>
            <person name="Morishita S."/>
        </authorList>
    </citation>
    <scope>NUCLEOTIDE SEQUENCE</scope>
    <source>
        <strain evidence="5 6">HNI</strain>
    </source>
</reference>
<dbReference type="Pfam" id="PF13895">
    <property type="entry name" value="Ig_2"/>
    <property type="match status" value="1"/>
</dbReference>
<dbReference type="Proteomes" id="UP000265180">
    <property type="component" value="Chromosome 18"/>
</dbReference>
<dbReference type="PANTHER" id="PTHR11481:SF64">
    <property type="entry name" value="FC RECEPTOR-LIKE PROTEIN 4"/>
    <property type="match status" value="1"/>
</dbReference>
<reference evidence="5" key="4">
    <citation type="submission" date="2025-09" db="UniProtKB">
        <authorList>
            <consortium name="Ensembl"/>
        </authorList>
    </citation>
    <scope>IDENTIFICATION</scope>
    <source>
        <strain evidence="5">HNI</strain>
    </source>
</reference>
<dbReference type="InterPro" id="IPR007110">
    <property type="entry name" value="Ig-like_dom"/>
</dbReference>
<evidence type="ECO:0000256" key="1">
    <source>
        <dbReference type="ARBA" id="ARBA00022729"/>
    </source>
</evidence>
<dbReference type="Gene3D" id="2.60.40.10">
    <property type="entry name" value="Immunoglobulins"/>
    <property type="match status" value="2"/>
</dbReference>
<evidence type="ECO:0000256" key="2">
    <source>
        <dbReference type="ARBA" id="ARBA00023157"/>
    </source>
</evidence>
<dbReference type="PANTHER" id="PTHR11481">
    <property type="entry name" value="IMMUNOGLOBULIN FC RECEPTOR"/>
    <property type="match status" value="1"/>
</dbReference>
<keyword evidence="3" id="KW-1133">Transmembrane helix</keyword>
<dbReference type="PROSITE" id="PS50835">
    <property type="entry name" value="IG_LIKE"/>
    <property type="match status" value="1"/>
</dbReference>
<protein>
    <recommendedName>
        <fullName evidence="4">Ig-like domain-containing protein</fullName>
    </recommendedName>
</protein>
<dbReference type="InterPro" id="IPR003599">
    <property type="entry name" value="Ig_sub"/>
</dbReference>
<reference key="1">
    <citation type="journal article" date="2007" name="Nature">
        <title>The medaka draft genome and insights into vertebrate genome evolution.</title>
        <authorList>
            <person name="Kasahara M."/>
            <person name="Naruse K."/>
            <person name="Sasaki S."/>
            <person name="Nakatani Y."/>
            <person name="Qu W."/>
            <person name="Ahsan B."/>
            <person name="Yamada T."/>
            <person name="Nagayasu Y."/>
            <person name="Doi K."/>
            <person name="Kasai Y."/>
            <person name="Jindo T."/>
            <person name="Kobayashi D."/>
            <person name="Shimada A."/>
            <person name="Toyoda A."/>
            <person name="Kuroki Y."/>
            <person name="Fujiyama A."/>
            <person name="Sasaki T."/>
            <person name="Shimizu A."/>
            <person name="Asakawa S."/>
            <person name="Shimizu N."/>
            <person name="Hashimoto S."/>
            <person name="Yang J."/>
            <person name="Lee Y."/>
            <person name="Matsushima K."/>
            <person name="Sugano S."/>
            <person name="Sakaizumi M."/>
            <person name="Narita T."/>
            <person name="Ohishi K."/>
            <person name="Haga S."/>
            <person name="Ohta F."/>
            <person name="Nomoto H."/>
            <person name="Nogata K."/>
            <person name="Morishita T."/>
            <person name="Endo T."/>
            <person name="Shin-I T."/>
            <person name="Takeda H."/>
            <person name="Morishita S."/>
            <person name="Kohara Y."/>
        </authorList>
    </citation>
    <scope>NUCLEOTIDE SEQUENCE [LARGE SCALE GENOMIC DNA]</scope>
    <source>
        <strain>Hd-rR</strain>
    </source>
</reference>
<feature type="domain" description="Ig-like" evidence="4">
    <location>
        <begin position="109"/>
        <end position="191"/>
    </location>
</feature>
<keyword evidence="3" id="KW-0472">Membrane</keyword>
<dbReference type="SUPFAM" id="SSF48726">
    <property type="entry name" value="Immunoglobulin"/>
    <property type="match status" value="2"/>
</dbReference>
<dbReference type="InterPro" id="IPR013783">
    <property type="entry name" value="Ig-like_fold"/>
</dbReference>
<reference evidence="5" key="3">
    <citation type="submission" date="2025-08" db="UniProtKB">
        <authorList>
            <consortium name="Ensembl"/>
        </authorList>
    </citation>
    <scope>IDENTIFICATION</scope>
    <source>
        <strain evidence="5">HNI</strain>
    </source>
</reference>
<keyword evidence="1" id="KW-0732">Signal</keyword>
<dbReference type="Ensembl" id="ENSORLT00020029976.1">
    <property type="protein sequence ID" value="ENSORLP00020020570.1"/>
    <property type="gene ID" value="ENSORLG00020021558.1"/>
</dbReference>
<evidence type="ECO:0000256" key="3">
    <source>
        <dbReference type="SAM" id="Phobius"/>
    </source>
</evidence>
<dbReference type="SMART" id="SM00409">
    <property type="entry name" value="IG"/>
    <property type="match status" value="2"/>
</dbReference>
<evidence type="ECO:0000259" key="4">
    <source>
        <dbReference type="PROSITE" id="PS50835"/>
    </source>
</evidence>
<evidence type="ECO:0000313" key="5">
    <source>
        <dbReference type="Ensembl" id="ENSORLP00020020570.1"/>
    </source>
</evidence>
<evidence type="ECO:0000313" key="6">
    <source>
        <dbReference type="Proteomes" id="UP000265180"/>
    </source>
</evidence>
<feature type="transmembrane region" description="Helical" evidence="3">
    <location>
        <begin position="198"/>
        <end position="222"/>
    </location>
</feature>
<dbReference type="InterPro" id="IPR036179">
    <property type="entry name" value="Ig-like_dom_sf"/>
</dbReference>
<sequence length="253" mass="28188">MQFVQSFSFFYVSYSFFRTSSSPPFLPTVCLRISPDRSQFFKYQSFTLRCEDPLNSTKWTVKKRTSDGVRACSSGSSCIIRTAYPTDTGVYWCESDEGKRSNQINVIITDLSVILESPALPVREGSAVVLRCKAETHSTRYAYDFLKDGDFIWTNSTGELIINAASKSDEGSYTCSISGGAKSESSWLVVSDSESISVFTLVVHLVVGAPYLLSTVLLGLIYKDRNKGSLSRLHSGFRNHHFISNQIKSSNIH</sequence>
<proteinExistence type="predicted"/>
<keyword evidence="2" id="KW-1015">Disulfide bond</keyword>
<accession>A0A3P9LIK4</accession>
<organism evidence="5 6">
    <name type="scientific">Oryzias latipes</name>
    <name type="common">Japanese rice fish</name>
    <name type="synonym">Japanese killifish</name>
    <dbReference type="NCBI Taxonomy" id="8090"/>
    <lineage>
        <taxon>Eukaryota</taxon>
        <taxon>Metazoa</taxon>
        <taxon>Chordata</taxon>
        <taxon>Craniata</taxon>
        <taxon>Vertebrata</taxon>
        <taxon>Euteleostomi</taxon>
        <taxon>Actinopterygii</taxon>
        <taxon>Neopterygii</taxon>
        <taxon>Teleostei</taxon>
        <taxon>Neoteleostei</taxon>
        <taxon>Acanthomorphata</taxon>
        <taxon>Ovalentaria</taxon>
        <taxon>Atherinomorphae</taxon>
        <taxon>Beloniformes</taxon>
        <taxon>Adrianichthyidae</taxon>
        <taxon>Oryziinae</taxon>
        <taxon>Oryzias</taxon>
    </lineage>
</organism>
<dbReference type="InterPro" id="IPR050488">
    <property type="entry name" value="Ig_Fc_receptor"/>
</dbReference>
<keyword evidence="3" id="KW-0812">Transmembrane</keyword>
<name>A0A3P9LIK4_ORYLA</name>